<accession>A0ABR4QMN6</accession>
<dbReference type="EMBL" id="JAKROA010000002">
    <property type="protein sequence ID" value="KAL5110848.1"/>
    <property type="molecule type" value="Genomic_DNA"/>
</dbReference>
<sequence length="418" mass="48135">MYKKVDNRIGLHHHQRHHSMPNHTTEDIQQTPQDSKGMTNKHVHWSQYADEISFFTIRDVVRLSDSIDDDYFSDEDVEVEEPLKGKRKHEKEIFIHPDFWQAVDNANLQSSPPLSPPLSQSPPLPPPPTDLNGKTRFVPAYETDSTLSDDSNFFDDPKYVEVKPPPLLRRSQSPIPKTLKHEKHQDPKAKKEKKKKNKEEEETKDSANVTSSNGKASPKKEEKSPVAAKSLEGTAERPNSAKKVHNSYWISPKIYLSKRDATSARGDYARGVKSPVESRKAVKQNGRSSSTERRHARSFNDYLYEPEERPVSETRRANRHSLEDADHRGHPKSHYEYITENMKPNLPKVPPKQKRSTSKTKPPVSQNLMRMFAEQRRQTRTKPKAGDWLDAAQTKGAGNWQEVFQMKALWFLFFATAW</sequence>
<feature type="compositionally biased region" description="Basic and acidic residues" evidence="1">
    <location>
        <begin position="257"/>
        <end position="280"/>
    </location>
</feature>
<feature type="region of interest" description="Disordered" evidence="1">
    <location>
        <begin position="106"/>
        <end position="364"/>
    </location>
</feature>
<feature type="compositionally biased region" description="Basic residues" evidence="1">
    <location>
        <begin position="10"/>
        <end position="20"/>
    </location>
</feature>
<dbReference type="Proteomes" id="UP001651158">
    <property type="component" value="Unassembled WGS sequence"/>
</dbReference>
<evidence type="ECO:0000256" key="1">
    <source>
        <dbReference type="SAM" id="MobiDB-lite"/>
    </source>
</evidence>
<feature type="compositionally biased region" description="Basic and acidic residues" evidence="1">
    <location>
        <begin position="306"/>
        <end position="337"/>
    </location>
</feature>
<evidence type="ECO:0000313" key="2">
    <source>
        <dbReference type="EMBL" id="KAL5110848.1"/>
    </source>
</evidence>
<reference evidence="2 3" key="1">
    <citation type="journal article" date="2022" name="Front. Cell. Infect. Microbiol.">
        <title>The Genomes of Two Strains of Taenia crassiceps the Animal Model for the Study of Human Cysticercosis.</title>
        <authorList>
            <person name="Bobes R.J."/>
            <person name="Estrada K."/>
            <person name="Rios-Valencia D.G."/>
            <person name="Calderon-Gallegos A."/>
            <person name="de la Torre P."/>
            <person name="Carrero J.C."/>
            <person name="Sanchez-Flores A."/>
            <person name="Laclette J.P."/>
        </authorList>
    </citation>
    <scope>NUCLEOTIDE SEQUENCE [LARGE SCALE GENOMIC DNA]</scope>
    <source>
        <strain evidence="2">WFUcys</strain>
    </source>
</reference>
<gene>
    <name evidence="2" type="ORF">TcWFU_008845</name>
</gene>
<feature type="region of interest" description="Disordered" evidence="1">
    <location>
        <begin position="1"/>
        <end position="39"/>
    </location>
</feature>
<keyword evidence="3" id="KW-1185">Reference proteome</keyword>
<organism evidence="2 3">
    <name type="scientific">Taenia crassiceps</name>
    <dbReference type="NCBI Taxonomy" id="6207"/>
    <lineage>
        <taxon>Eukaryota</taxon>
        <taxon>Metazoa</taxon>
        <taxon>Spiralia</taxon>
        <taxon>Lophotrochozoa</taxon>
        <taxon>Platyhelminthes</taxon>
        <taxon>Cestoda</taxon>
        <taxon>Eucestoda</taxon>
        <taxon>Cyclophyllidea</taxon>
        <taxon>Taeniidae</taxon>
        <taxon>Taenia</taxon>
    </lineage>
</organism>
<name>A0ABR4QMN6_9CEST</name>
<feature type="compositionally biased region" description="Polar residues" evidence="1">
    <location>
        <begin position="206"/>
        <end position="215"/>
    </location>
</feature>
<protein>
    <submittedName>
        <fullName evidence="2">Uncharacterized protein</fullName>
    </submittedName>
</protein>
<feature type="compositionally biased region" description="Pro residues" evidence="1">
    <location>
        <begin position="113"/>
        <end position="129"/>
    </location>
</feature>
<proteinExistence type="predicted"/>
<comment type="caution">
    <text evidence="2">The sequence shown here is derived from an EMBL/GenBank/DDBJ whole genome shotgun (WGS) entry which is preliminary data.</text>
</comment>
<evidence type="ECO:0000313" key="3">
    <source>
        <dbReference type="Proteomes" id="UP001651158"/>
    </source>
</evidence>
<feature type="compositionally biased region" description="Polar residues" evidence="1">
    <location>
        <begin position="21"/>
        <end position="38"/>
    </location>
</feature>